<evidence type="ECO:0000256" key="5">
    <source>
        <dbReference type="PIRSR" id="PIRSR000137-1"/>
    </source>
</evidence>
<proteinExistence type="inferred from homology"/>
<dbReference type="InterPro" id="IPR000172">
    <property type="entry name" value="GMC_OxRdtase_N"/>
</dbReference>
<evidence type="ECO:0000259" key="8">
    <source>
        <dbReference type="PROSITE" id="PS00623"/>
    </source>
</evidence>
<evidence type="ECO:0000313" key="11">
    <source>
        <dbReference type="Proteomes" id="UP001183607"/>
    </source>
</evidence>
<dbReference type="PROSITE" id="PS00623">
    <property type="entry name" value="GMC_OXRED_1"/>
    <property type="match status" value="1"/>
</dbReference>
<dbReference type="PANTHER" id="PTHR11552">
    <property type="entry name" value="GLUCOSE-METHANOL-CHOLINE GMC OXIDOREDUCTASE"/>
    <property type="match status" value="1"/>
</dbReference>
<feature type="domain" description="Glucose-methanol-choline oxidoreductase N-terminal" evidence="8">
    <location>
        <begin position="95"/>
        <end position="118"/>
    </location>
</feature>
<keyword evidence="3 7" id="KW-0285">Flavoprotein</keyword>
<keyword evidence="4 6" id="KW-0274">FAD</keyword>
<evidence type="ECO:0000256" key="2">
    <source>
        <dbReference type="ARBA" id="ARBA00010790"/>
    </source>
</evidence>
<dbReference type="Gene3D" id="3.30.560.10">
    <property type="entry name" value="Glucose Oxidase, domain 3"/>
    <property type="match status" value="1"/>
</dbReference>
<evidence type="ECO:0000313" key="10">
    <source>
        <dbReference type="EMBL" id="MDT0418260.1"/>
    </source>
</evidence>
<evidence type="ECO:0000256" key="3">
    <source>
        <dbReference type="ARBA" id="ARBA00022630"/>
    </source>
</evidence>
<feature type="active site" description="Proton acceptor" evidence="5">
    <location>
        <position position="510"/>
    </location>
</feature>
<dbReference type="Pfam" id="PF05199">
    <property type="entry name" value="GMC_oxred_C"/>
    <property type="match status" value="1"/>
</dbReference>
<feature type="active site" description="Proton donor" evidence="5">
    <location>
        <position position="468"/>
    </location>
</feature>
<comment type="similarity">
    <text evidence="2 7">Belongs to the GMC oxidoreductase family.</text>
</comment>
<dbReference type="InterPro" id="IPR036188">
    <property type="entry name" value="FAD/NAD-bd_sf"/>
</dbReference>
<reference evidence="11" key="1">
    <citation type="submission" date="2023-07" db="EMBL/GenBank/DDBJ databases">
        <title>30 novel species of actinomycetes from the DSMZ collection.</title>
        <authorList>
            <person name="Nouioui I."/>
        </authorList>
    </citation>
    <scope>NUCLEOTIDE SEQUENCE [LARGE SCALE GENOMIC DNA]</scope>
    <source>
        <strain evidence="11">DSM 41982</strain>
    </source>
</reference>
<organism evidence="10 11">
    <name type="scientific">Streptomyces evansiae</name>
    <dbReference type="NCBI Taxonomy" id="3075535"/>
    <lineage>
        <taxon>Bacteria</taxon>
        <taxon>Bacillati</taxon>
        <taxon>Actinomycetota</taxon>
        <taxon>Actinomycetes</taxon>
        <taxon>Kitasatosporales</taxon>
        <taxon>Streptomycetaceae</taxon>
        <taxon>Streptomyces</taxon>
    </lineage>
</organism>
<gene>
    <name evidence="10" type="ORF">RM574_22495</name>
</gene>
<dbReference type="Proteomes" id="UP001183607">
    <property type="component" value="Unassembled WGS sequence"/>
</dbReference>
<evidence type="ECO:0000256" key="4">
    <source>
        <dbReference type="ARBA" id="ARBA00022827"/>
    </source>
</evidence>
<dbReference type="PANTHER" id="PTHR11552:SF147">
    <property type="entry name" value="CHOLINE DEHYDROGENASE, MITOCHONDRIAL"/>
    <property type="match status" value="1"/>
</dbReference>
<evidence type="ECO:0000259" key="9">
    <source>
        <dbReference type="PROSITE" id="PS00624"/>
    </source>
</evidence>
<dbReference type="AlphaFoldDB" id="A0ABD5EDF8"/>
<feature type="binding site" evidence="6">
    <location>
        <position position="97"/>
    </location>
    <ligand>
        <name>FAD</name>
        <dbReference type="ChEBI" id="CHEBI:57692"/>
    </ligand>
</feature>
<comment type="cofactor">
    <cofactor evidence="1 6">
        <name>FAD</name>
        <dbReference type="ChEBI" id="CHEBI:57692"/>
    </cofactor>
</comment>
<sequence>MSQHAAGAGADRAAGGPFDHIVVGGGAAGSVLAARLSEDPACRVLLLEAGPEDTDPRIPQPHGLFAGLLRGDLDWSYDTVPQEQLGGRTVPVSAGRVLGGGGAINYQVWSRGNPLDYDEWAAGGMTGWAWDDVLPAFRRIEDHERGTSAWHGTGGPVPVTTPRDVSPLSLAFITAAVESGLPLNPDFDGGEQDGAGLLYGNVRDGERHSASRAYLTPALGRPNLDIRTGAQVTRVLLDGTRATGVEYVTDGCVRRAHTDSVVLCAGAVRSPQLLMLSGIGPAGHLAERGVEVVQDLPGVGSALQDHPAAVVSWPVVRGETWLDAMSERNQALYAEGRRGPLASVGQAAAFLRVGADAPAPDVEITPMLIDFLDNSTPGLSCLVTVLKPRSRGTVRLASARPADAPLIDPRYYEDAKDRELLVGGLRRALALGDSPVMRAFVGPASFPRATDDAALLDSARTSAVSFNHPAGTCHSGTDDASVVDPLLRVHGIEGLRVADASVMPALPRAHIHAPSVMIGERAAEFMSTR</sequence>
<dbReference type="InterPro" id="IPR007867">
    <property type="entry name" value="GMC_OxRtase_C"/>
</dbReference>
<dbReference type="PROSITE" id="PS00624">
    <property type="entry name" value="GMC_OXRED_2"/>
    <property type="match status" value="1"/>
</dbReference>
<dbReference type="EMBL" id="JAVRER010000041">
    <property type="protein sequence ID" value="MDT0418260.1"/>
    <property type="molecule type" value="Genomic_DNA"/>
</dbReference>
<dbReference type="InterPro" id="IPR012132">
    <property type="entry name" value="GMC_OxRdtase"/>
</dbReference>
<evidence type="ECO:0000256" key="6">
    <source>
        <dbReference type="PIRSR" id="PIRSR000137-2"/>
    </source>
</evidence>
<protein>
    <submittedName>
        <fullName evidence="10">GMC family oxidoreductase N-terminal domain-containing protein</fullName>
    </submittedName>
</protein>
<name>A0ABD5EDF8_9ACTN</name>
<dbReference type="RefSeq" id="WP_254667011.1">
    <property type="nucleotide sequence ID" value="NZ_JAVRER010000041.1"/>
</dbReference>
<dbReference type="SUPFAM" id="SSF51905">
    <property type="entry name" value="FAD/NAD(P)-binding domain"/>
    <property type="match status" value="1"/>
</dbReference>
<dbReference type="PIRSF" id="PIRSF000137">
    <property type="entry name" value="Alcohol_oxidase"/>
    <property type="match status" value="1"/>
</dbReference>
<feature type="domain" description="Glucose-methanol-choline oxidoreductase N-terminal" evidence="9">
    <location>
        <begin position="266"/>
        <end position="280"/>
    </location>
</feature>
<evidence type="ECO:0000256" key="7">
    <source>
        <dbReference type="RuleBase" id="RU003968"/>
    </source>
</evidence>
<feature type="binding site" evidence="6">
    <location>
        <begin position="105"/>
        <end position="108"/>
    </location>
    <ligand>
        <name>FAD</name>
        <dbReference type="ChEBI" id="CHEBI:57692"/>
    </ligand>
</feature>
<evidence type="ECO:0000256" key="1">
    <source>
        <dbReference type="ARBA" id="ARBA00001974"/>
    </source>
</evidence>
<feature type="binding site" evidence="6">
    <location>
        <position position="232"/>
    </location>
    <ligand>
        <name>FAD</name>
        <dbReference type="ChEBI" id="CHEBI:57692"/>
    </ligand>
</feature>
<dbReference type="Pfam" id="PF00732">
    <property type="entry name" value="GMC_oxred_N"/>
    <property type="match status" value="1"/>
</dbReference>
<dbReference type="SUPFAM" id="SSF54373">
    <property type="entry name" value="FAD-linked reductases, C-terminal domain"/>
    <property type="match status" value="1"/>
</dbReference>
<comment type="caution">
    <text evidence="10">The sequence shown here is derived from an EMBL/GenBank/DDBJ whole genome shotgun (WGS) entry which is preliminary data.</text>
</comment>
<accession>A0ABD5EDF8</accession>
<dbReference type="Gene3D" id="3.50.50.60">
    <property type="entry name" value="FAD/NAD(P)-binding domain"/>
    <property type="match status" value="1"/>
</dbReference>